<organism evidence="1 2">
    <name type="scientific">Dermacentor silvarum</name>
    <name type="common">Tick</name>
    <dbReference type="NCBI Taxonomy" id="543639"/>
    <lineage>
        <taxon>Eukaryota</taxon>
        <taxon>Metazoa</taxon>
        <taxon>Ecdysozoa</taxon>
        <taxon>Arthropoda</taxon>
        <taxon>Chelicerata</taxon>
        <taxon>Arachnida</taxon>
        <taxon>Acari</taxon>
        <taxon>Parasitiformes</taxon>
        <taxon>Ixodida</taxon>
        <taxon>Ixodoidea</taxon>
        <taxon>Ixodidae</taxon>
        <taxon>Rhipicephalinae</taxon>
        <taxon>Dermacentor</taxon>
    </lineage>
</organism>
<proteinExistence type="predicted"/>
<sequence length="214" mass="23228">MPAKKQLNLVCRRLKPKSGEAAGTARDNEASHRPSKPAQELTRPELAQAPPAPKKRLVYRSDQRKVEVGMAAQEYRRPLRGCKLFNQTQVPGNAAMPANPEATFCDSSGVLVMHQAMHEWSLVHNAKADNVEQSAQQHNATLATQPAVAPEPLHSVVAALVADPSFTAAIAAVVAASNLTMKEVSSWLEHAVDWAVDEEDMAFGPPTMDFSFLD</sequence>
<evidence type="ECO:0000313" key="1">
    <source>
        <dbReference type="EMBL" id="KAH7974019.1"/>
    </source>
</evidence>
<name>A0ACB8DP76_DERSI</name>
<keyword evidence="2" id="KW-1185">Reference proteome</keyword>
<protein>
    <submittedName>
        <fullName evidence="1">Uncharacterized protein</fullName>
    </submittedName>
</protein>
<gene>
    <name evidence="1" type="ORF">HPB49_008414</name>
</gene>
<dbReference type="Proteomes" id="UP000821865">
    <property type="component" value="Chromosome 10"/>
</dbReference>
<evidence type="ECO:0000313" key="2">
    <source>
        <dbReference type="Proteomes" id="UP000821865"/>
    </source>
</evidence>
<accession>A0ACB8DP76</accession>
<reference evidence="1" key="1">
    <citation type="submission" date="2020-05" db="EMBL/GenBank/DDBJ databases">
        <title>Large-scale comparative analyses of tick genomes elucidate their genetic diversity and vector capacities.</title>
        <authorList>
            <person name="Jia N."/>
            <person name="Wang J."/>
            <person name="Shi W."/>
            <person name="Du L."/>
            <person name="Sun Y."/>
            <person name="Zhan W."/>
            <person name="Jiang J."/>
            <person name="Wang Q."/>
            <person name="Zhang B."/>
            <person name="Ji P."/>
            <person name="Sakyi L.B."/>
            <person name="Cui X."/>
            <person name="Yuan T."/>
            <person name="Jiang B."/>
            <person name="Yang W."/>
            <person name="Lam T.T.-Y."/>
            <person name="Chang Q."/>
            <person name="Ding S."/>
            <person name="Wang X."/>
            <person name="Zhu J."/>
            <person name="Ruan X."/>
            <person name="Zhao L."/>
            <person name="Wei J."/>
            <person name="Que T."/>
            <person name="Du C."/>
            <person name="Cheng J."/>
            <person name="Dai P."/>
            <person name="Han X."/>
            <person name="Huang E."/>
            <person name="Gao Y."/>
            <person name="Liu J."/>
            <person name="Shao H."/>
            <person name="Ye R."/>
            <person name="Li L."/>
            <person name="Wei W."/>
            <person name="Wang X."/>
            <person name="Wang C."/>
            <person name="Yang T."/>
            <person name="Huo Q."/>
            <person name="Li W."/>
            <person name="Guo W."/>
            <person name="Chen H."/>
            <person name="Zhou L."/>
            <person name="Ni X."/>
            <person name="Tian J."/>
            <person name="Zhou Y."/>
            <person name="Sheng Y."/>
            <person name="Liu T."/>
            <person name="Pan Y."/>
            <person name="Xia L."/>
            <person name="Li J."/>
            <person name="Zhao F."/>
            <person name="Cao W."/>
        </authorList>
    </citation>
    <scope>NUCLEOTIDE SEQUENCE</scope>
    <source>
        <strain evidence="1">Dsil-2018</strain>
    </source>
</reference>
<comment type="caution">
    <text evidence="1">The sequence shown here is derived from an EMBL/GenBank/DDBJ whole genome shotgun (WGS) entry which is preliminary data.</text>
</comment>
<dbReference type="EMBL" id="CM023479">
    <property type="protein sequence ID" value="KAH7974019.1"/>
    <property type="molecule type" value="Genomic_DNA"/>
</dbReference>